<keyword evidence="8" id="KW-0963">Cytoplasm</keyword>
<evidence type="ECO:0000256" key="1">
    <source>
        <dbReference type="ARBA" id="ARBA00000135"/>
    </source>
</evidence>
<evidence type="ECO:0000256" key="2">
    <source>
        <dbReference type="ARBA" id="ARBA00000967"/>
    </source>
</evidence>
<feature type="active site" evidence="8">
    <location>
        <position position="347"/>
    </location>
</feature>
<keyword evidence="4 8" id="KW-0031">Aminopeptidase</keyword>
<evidence type="ECO:0000256" key="5">
    <source>
        <dbReference type="ARBA" id="ARBA00022670"/>
    </source>
</evidence>
<dbReference type="PANTHER" id="PTHR11963:SF23">
    <property type="entry name" value="CYTOSOL AMINOPEPTIDASE"/>
    <property type="match status" value="1"/>
</dbReference>
<dbReference type="CDD" id="cd00433">
    <property type="entry name" value="Peptidase_M17"/>
    <property type="match status" value="1"/>
</dbReference>
<dbReference type="PANTHER" id="PTHR11963">
    <property type="entry name" value="LEUCINE AMINOPEPTIDASE-RELATED"/>
    <property type="match status" value="1"/>
</dbReference>
<evidence type="ECO:0000256" key="7">
    <source>
        <dbReference type="ARBA" id="ARBA00049972"/>
    </source>
</evidence>
<dbReference type="InterPro" id="IPR011356">
    <property type="entry name" value="Leucine_aapep/pepB"/>
</dbReference>
<feature type="domain" description="Cytosol aminopeptidase" evidence="9">
    <location>
        <begin position="341"/>
        <end position="348"/>
    </location>
</feature>
<feature type="active site" evidence="8">
    <location>
        <position position="273"/>
    </location>
</feature>
<evidence type="ECO:0000256" key="6">
    <source>
        <dbReference type="ARBA" id="ARBA00022801"/>
    </source>
</evidence>
<dbReference type="KEGG" id="ahe:Arch_0742"/>
<dbReference type="PRINTS" id="PR00481">
    <property type="entry name" value="LAMNOPPTDASE"/>
</dbReference>
<feature type="binding site" evidence="8">
    <location>
        <position position="343"/>
    </location>
    <ligand>
        <name>Mn(2+)</name>
        <dbReference type="ChEBI" id="CHEBI:29035"/>
        <label>1</label>
    </ligand>
</feature>
<comment type="cofactor">
    <cofactor evidence="8">
        <name>Mn(2+)</name>
        <dbReference type="ChEBI" id="CHEBI:29035"/>
    </cofactor>
    <text evidence="8">Binds 2 manganese ions per subunit.</text>
</comment>
<dbReference type="PROSITE" id="PS00631">
    <property type="entry name" value="CYTOSOL_AP"/>
    <property type="match status" value="1"/>
</dbReference>
<dbReference type="HOGENOM" id="CLU_013734_0_1_11"/>
<comment type="catalytic activity">
    <reaction evidence="2 8">
        <text>Release of an N-terminal amino acid, preferentially leucine, but not glutamic or aspartic acids.</text>
        <dbReference type="EC" id="3.4.11.10"/>
    </reaction>
</comment>
<dbReference type="eggNOG" id="COG0260">
    <property type="taxonomic scope" value="Bacteria"/>
</dbReference>
<reference evidence="10 11" key="1">
    <citation type="journal article" date="2010" name="Stand. Genomic Sci.">
        <title>Complete genome sequence of Arcanobacterium haemolyticum type strain (11018).</title>
        <authorList>
            <person name="Yasawong M."/>
            <person name="Teshima H."/>
            <person name="Lapidus A."/>
            <person name="Nolan M."/>
            <person name="Lucas S."/>
            <person name="Glavina Del Rio T."/>
            <person name="Tice H."/>
            <person name="Cheng J."/>
            <person name="Bruce D."/>
            <person name="Detter C."/>
            <person name="Tapia R."/>
            <person name="Han C."/>
            <person name="Goodwin L."/>
            <person name="Pitluck S."/>
            <person name="Liolios K."/>
            <person name="Ivanova N."/>
            <person name="Mavromatis K."/>
            <person name="Mikhailova N."/>
            <person name="Pati A."/>
            <person name="Chen A."/>
            <person name="Palaniappan K."/>
            <person name="Land M."/>
            <person name="Hauser L."/>
            <person name="Chang Y."/>
            <person name="Jeffries C."/>
            <person name="Rohde M."/>
            <person name="Sikorski J."/>
            <person name="Pukall R."/>
            <person name="Goker M."/>
            <person name="Woyke T."/>
            <person name="Bristow J."/>
            <person name="Eisen J."/>
            <person name="Markowitz V."/>
            <person name="Hugenholtz P."/>
            <person name="Kyrpides N."/>
            <person name="Klenk H."/>
        </authorList>
    </citation>
    <scope>NUCLEOTIDE SEQUENCE [LARGE SCALE GENOMIC DNA]</scope>
    <source>
        <strain evidence="11">ATCC 9345 / DSM 20595 / CCUG 17215 / LMG 16163 / NBRC 15585 / NCTC 8452 / 11018</strain>
    </source>
</reference>
<dbReference type="Gene3D" id="3.40.630.10">
    <property type="entry name" value="Zn peptidases"/>
    <property type="match status" value="1"/>
</dbReference>
<dbReference type="EMBL" id="CP002045">
    <property type="protein sequence ID" value="ADH92474.1"/>
    <property type="molecule type" value="Genomic_DNA"/>
</dbReference>
<accession>D7BNH5</accession>
<dbReference type="Pfam" id="PF02789">
    <property type="entry name" value="Peptidase_M17_N"/>
    <property type="match status" value="1"/>
</dbReference>
<feature type="binding site" evidence="8">
    <location>
        <position position="266"/>
    </location>
    <ligand>
        <name>Mn(2+)</name>
        <dbReference type="ChEBI" id="CHEBI:29035"/>
        <label>2</label>
    </ligand>
</feature>
<dbReference type="GO" id="GO:0030145">
    <property type="term" value="F:manganese ion binding"/>
    <property type="evidence" value="ECO:0007669"/>
    <property type="project" value="UniProtKB-UniRule"/>
</dbReference>
<dbReference type="InterPro" id="IPR023042">
    <property type="entry name" value="Peptidase_M17_leu_NH2_pept"/>
</dbReference>
<evidence type="ECO:0000256" key="3">
    <source>
        <dbReference type="ARBA" id="ARBA00009528"/>
    </source>
</evidence>
<comment type="catalytic activity">
    <reaction evidence="1 8">
        <text>Release of an N-terminal amino acid, Xaa-|-Yaa-, in which Xaa is preferably Leu, but may be other amino acids including Pro although not Arg or Lys, and Yaa may be Pro. Amino acid amides and methyl esters are also readily hydrolyzed, but rates on arylamides are exceedingly low.</text>
        <dbReference type="EC" id="3.4.11.1"/>
    </reaction>
</comment>
<evidence type="ECO:0000313" key="10">
    <source>
        <dbReference type="EMBL" id="ADH92474.1"/>
    </source>
</evidence>
<keyword evidence="8" id="KW-0464">Manganese</keyword>
<dbReference type="NCBIfam" id="NF002073">
    <property type="entry name" value="PRK00913.1-2"/>
    <property type="match status" value="1"/>
</dbReference>
<comment type="subcellular location">
    <subcellularLocation>
        <location evidence="8">Cytoplasm</location>
    </subcellularLocation>
</comment>
<feature type="binding site" evidence="8">
    <location>
        <position position="284"/>
    </location>
    <ligand>
        <name>Mn(2+)</name>
        <dbReference type="ChEBI" id="CHEBI:29035"/>
        <label>2</label>
    </ligand>
</feature>
<comment type="similarity">
    <text evidence="3 8">Belongs to the peptidase M17 family.</text>
</comment>
<keyword evidence="6 8" id="KW-0378">Hydrolase</keyword>
<dbReference type="SUPFAM" id="SSF53187">
    <property type="entry name" value="Zn-dependent exopeptidases"/>
    <property type="match status" value="1"/>
</dbReference>
<dbReference type="OrthoDB" id="9809354at2"/>
<feature type="binding site" evidence="8">
    <location>
        <position position="345"/>
    </location>
    <ligand>
        <name>Mn(2+)</name>
        <dbReference type="ChEBI" id="CHEBI:29035"/>
        <label>1</label>
    </ligand>
</feature>
<sequence length="490" mass="51540">MSPAYETCRAHVMIVGMTTFEFSTQLDLNSNLALAVTTKDDALTVVSPVDAEFGAKVVQALETLDFCGKPLATTTIVNPADPSKIVIAVGLCEEHETESLRHMAGVAGRAAAGRDSLVVCFPHSSEAQAQAIVEGGALGAYVFDSYKKPAKAPVEKIVVVSEAGTDSALERGMILSEAVNAVRDLENTTPNYLNPVTFAEKAVEEAEAAGLSVKVYAGDELEKEKLAGLIQVGRGSESAPRLVRIEYSPADAEGFTTLVGKGITFDTGGYSLKPSSAITEMKTDMTGAATVLHAVIAAAKLGLKRRVVAWLCLAENMVSGAAGRPDDVIVYRNGISVEINNTDAEGRLVMADGLIMGCEEQPDEIIDIATLTGAQMVALGNRTTGIMGTEAVRDSIVAAANNAGEPAWGMPLPAELRSSLDSDCADMKNSGSRYGGMLVAGLFLKEFVGETPWAHIDIAGPSFNREAAWGYQPKGATGVMLRTLVEHLGR</sequence>
<dbReference type="EC" id="3.4.11.1" evidence="8"/>
<dbReference type="GO" id="GO:0070006">
    <property type="term" value="F:metalloaminopeptidase activity"/>
    <property type="evidence" value="ECO:0007669"/>
    <property type="project" value="InterPro"/>
</dbReference>
<proteinExistence type="inferred from homology"/>
<dbReference type="GO" id="GO:0005737">
    <property type="term" value="C:cytoplasm"/>
    <property type="evidence" value="ECO:0007669"/>
    <property type="project" value="UniProtKB-SubCell"/>
</dbReference>
<dbReference type="SUPFAM" id="SSF52949">
    <property type="entry name" value="Macro domain-like"/>
    <property type="match status" value="1"/>
</dbReference>
<dbReference type="Gene3D" id="3.40.220.10">
    <property type="entry name" value="Leucine Aminopeptidase, subunit E, domain 1"/>
    <property type="match status" value="1"/>
</dbReference>
<keyword evidence="5 8" id="KW-0645">Protease</keyword>
<dbReference type="STRING" id="644284.Arch_0742"/>
<dbReference type="EC" id="3.4.11.10" evidence="8"/>
<dbReference type="Pfam" id="PF00883">
    <property type="entry name" value="Peptidase_M17"/>
    <property type="match status" value="1"/>
</dbReference>
<feature type="binding site" evidence="8">
    <location>
        <position position="345"/>
    </location>
    <ligand>
        <name>Mn(2+)</name>
        <dbReference type="ChEBI" id="CHEBI:29035"/>
        <label>2</label>
    </ligand>
</feature>
<evidence type="ECO:0000259" key="9">
    <source>
        <dbReference type="PROSITE" id="PS00631"/>
    </source>
</evidence>
<evidence type="ECO:0000256" key="4">
    <source>
        <dbReference type="ARBA" id="ARBA00022438"/>
    </source>
</evidence>
<protein>
    <recommendedName>
        <fullName evidence="8">Probable cytosol aminopeptidase</fullName>
        <ecNumber evidence="8">3.4.11.1</ecNumber>
    </recommendedName>
    <alternativeName>
        <fullName evidence="8">Leucine aminopeptidase</fullName>
        <shortName evidence="8">LAP</shortName>
        <ecNumber evidence="8">3.4.11.10</ecNumber>
    </alternativeName>
    <alternativeName>
        <fullName evidence="8">Leucyl aminopeptidase</fullName>
    </alternativeName>
</protein>
<dbReference type="GO" id="GO:0006508">
    <property type="term" value="P:proteolysis"/>
    <property type="evidence" value="ECO:0007669"/>
    <property type="project" value="UniProtKB-KW"/>
</dbReference>
<dbReference type="HAMAP" id="MF_00181">
    <property type="entry name" value="Cytosol_peptidase_M17"/>
    <property type="match status" value="1"/>
</dbReference>
<dbReference type="InterPro" id="IPR043472">
    <property type="entry name" value="Macro_dom-like"/>
</dbReference>
<organism evidence="10 11">
    <name type="scientific">Arcanobacterium haemolyticum (strain ATCC 9345 / DSM 20595 / CCM 5947 / CCUG 17215 / LMG 16163 / NBRC 15585 / NCTC 8452 / 11018)</name>
    <dbReference type="NCBI Taxonomy" id="644284"/>
    <lineage>
        <taxon>Bacteria</taxon>
        <taxon>Bacillati</taxon>
        <taxon>Actinomycetota</taxon>
        <taxon>Actinomycetes</taxon>
        <taxon>Actinomycetales</taxon>
        <taxon>Actinomycetaceae</taxon>
        <taxon>Arcanobacterium</taxon>
    </lineage>
</organism>
<dbReference type="InterPro" id="IPR000819">
    <property type="entry name" value="Peptidase_M17_C"/>
</dbReference>
<evidence type="ECO:0000256" key="8">
    <source>
        <dbReference type="HAMAP-Rule" id="MF_00181"/>
    </source>
</evidence>
<feature type="binding site" evidence="8">
    <location>
        <position position="266"/>
    </location>
    <ligand>
        <name>Mn(2+)</name>
        <dbReference type="ChEBI" id="CHEBI:29035"/>
        <label>1</label>
    </ligand>
</feature>
<keyword evidence="11" id="KW-1185">Reference proteome</keyword>
<feature type="binding site" evidence="8">
    <location>
        <position position="261"/>
    </location>
    <ligand>
        <name>Mn(2+)</name>
        <dbReference type="ChEBI" id="CHEBI:29035"/>
        <label>2</label>
    </ligand>
</feature>
<evidence type="ECO:0000313" key="11">
    <source>
        <dbReference type="Proteomes" id="UP000000376"/>
    </source>
</evidence>
<dbReference type="Proteomes" id="UP000000376">
    <property type="component" value="Chromosome"/>
</dbReference>
<dbReference type="InterPro" id="IPR008283">
    <property type="entry name" value="Peptidase_M17_N"/>
</dbReference>
<name>D7BNH5_ARCHD</name>
<keyword evidence="8" id="KW-0479">Metal-binding</keyword>
<dbReference type="AlphaFoldDB" id="D7BNH5"/>
<gene>
    <name evidence="8" type="primary">pepA</name>
    <name evidence="10" type="ordered locus">Arch_0742</name>
</gene>
<comment type="function">
    <text evidence="7 8">Presumably involved in the processing and regular turnover of intracellular proteins. Catalyzes the removal of unsubstituted N-terminal amino acids from various peptides.</text>
</comment>